<keyword evidence="2" id="KW-1185">Reference proteome</keyword>
<dbReference type="SUPFAM" id="SSF52172">
    <property type="entry name" value="CheY-like"/>
    <property type="match status" value="1"/>
</dbReference>
<dbReference type="Gene3D" id="3.40.50.2300">
    <property type="match status" value="1"/>
</dbReference>
<dbReference type="EMBL" id="JAAGBB010000050">
    <property type="protein sequence ID" value="MBR0668176.1"/>
    <property type="molecule type" value="Genomic_DNA"/>
</dbReference>
<dbReference type="SUPFAM" id="SSF52540">
    <property type="entry name" value="P-loop containing nucleoside triphosphate hydrolases"/>
    <property type="match status" value="1"/>
</dbReference>
<accession>A0ABS5F6L8</accession>
<organism evidence="1 2">
    <name type="scientific">Plastoroseomonas hellenica</name>
    <dbReference type="NCBI Taxonomy" id="2687306"/>
    <lineage>
        <taxon>Bacteria</taxon>
        <taxon>Pseudomonadati</taxon>
        <taxon>Pseudomonadota</taxon>
        <taxon>Alphaproteobacteria</taxon>
        <taxon>Acetobacterales</taxon>
        <taxon>Acetobacteraceae</taxon>
        <taxon>Plastoroseomonas</taxon>
    </lineage>
</organism>
<name>A0ABS5F6L8_9PROT</name>
<dbReference type="Gene3D" id="3.40.50.300">
    <property type="entry name" value="P-loop containing nucleotide triphosphate hydrolases"/>
    <property type="match status" value="1"/>
</dbReference>
<proteinExistence type="predicted"/>
<gene>
    <name evidence="1" type="ORF">GXW71_27730</name>
</gene>
<evidence type="ECO:0000313" key="1">
    <source>
        <dbReference type="EMBL" id="MBR0668176.1"/>
    </source>
</evidence>
<protein>
    <submittedName>
        <fullName evidence="1">MinD/ParA family protein</fullName>
    </submittedName>
</protein>
<dbReference type="Proteomes" id="UP001196870">
    <property type="component" value="Unassembled WGS sequence"/>
</dbReference>
<dbReference type="InterPro" id="IPR027417">
    <property type="entry name" value="P-loop_NTPase"/>
</dbReference>
<dbReference type="InterPro" id="IPR011006">
    <property type="entry name" value="CheY-like_superfamily"/>
</dbReference>
<comment type="caution">
    <text evidence="1">The sequence shown here is derived from an EMBL/GenBank/DDBJ whole genome shotgun (WGS) entry which is preliminary data.</text>
</comment>
<reference evidence="2" key="1">
    <citation type="journal article" date="2021" name="Syst. Appl. Microbiol.">
        <title>Roseomonas hellenica sp. nov., isolated from roots of wild-growing Alkanna tinctoria.</title>
        <authorList>
            <person name="Rat A."/>
            <person name="Naranjo H.D."/>
            <person name="Lebbe L."/>
            <person name="Cnockaert M."/>
            <person name="Krigas N."/>
            <person name="Grigoriadou K."/>
            <person name="Maloupa E."/>
            <person name="Willems A."/>
        </authorList>
    </citation>
    <scope>NUCLEOTIDE SEQUENCE [LARGE SCALE GENOMIC DNA]</scope>
    <source>
        <strain evidence="2">LMG 31523</strain>
    </source>
</reference>
<sequence length="404" mass="42182">MTVMMMTSPGNNLPVALALTEDRALGDRLSVALAGLAEVQRVRPGDPALVETLHAVRPDLVMVDGDAEDEVVTELVAASRRAQPTAAIVVLGDETESGLLLAAMRAGAQDVLPRSAAEPTLRRGLRDRLQRTLRSGGPERRAECMALIGGHTGDPVHEIALALAVRVAEEGGRKPLLVELSSRAADAPLSLGAECAYGVVEAMTDVDRLDAALLEGAVTRHAATGLAVLPLLDPRDAARLDAGDLRSLVAALAAVYDPVIINLGGEPVPLMLTALAPQVRSWCLVATQTITSSRGAARSLRLLGDAGVVVKERVVLAVAEHDSRVMLTPIAICGALGLASVVSLPDNRVAFRNALNRGRLLIRALGPRSFTDSLDLLSSRLLGTGDAAAAPGWRRALSRIGIGP</sequence>
<dbReference type="RefSeq" id="WP_211855954.1">
    <property type="nucleotide sequence ID" value="NZ_JAAGBB010000050.1"/>
</dbReference>
<evidence type="ECO:0000313" key="2">
    <source>
        <dbReference type="Proteomes" id="UP001196870"/>
    </source>
</evidence>